<dbReference type="GO" id="GO:0001227">
    <property type="term" value="F:DNA-binding transcription repressor activity, RNA polymerase II-specific"/>
    <property type="evidence" value="ECO:0007669"/>
    <property type="project" value="Ensembl"/>
</dbReference>
<dbReference type="Proteomes" id="UP000314987">
    <property type="component" value="Unassembled WGS sequence"/>
</dbReference>
<feature type="region of interest" description="Disordered" evidence="6">
    <location>
        <begin position="1"/>
        <end position="29"/>
    </location>
</feature>
<evidence type="ECO:0000256" key="1">
    <source>
        <dbReference type="ARBA" id="ARBA00010940"/>
    </source>
</evidence>
<evidence type="ECO:0000256" key="6">
    <source>
        <dbReference type="SAM" id="MobiDB-lite"/>
    </source>
</evidence>
<dbReference type="Ensembl" id="ENSVURT00010017333.1">
    <property type="protein sequence ID" value="ENSVURP00010015252.1"/>
    <property type="gene ID" value="ENSVURG00010011677.1"/>
</dbReference>
<evidence type="ECO:0000256" key="5">
    <source>
        <dbReference type="RuleBase" id="RU003796"/>
    </source>
</evidence>
<keyword evidence="2 5" id="KW-0805">Transcription regulation</keyword>
<evidence type="ECO:0000313" key="8">
    <source>
        <dbReference type="Ensembl" id="ENSVURP00010015252.1"/>
    </source>
</evidence>
<gene>
    <name evidence="8" type="primary">E2F6</name>
</gene>
<feature type="region of interest" description="Disordered" evidence="6">
    <location>
        <begin position="258"/>
        <end position="293"/>
    </location>
</feature>
<feature type="domain" description="E2F/DP family winged-helix DNA-binding" evidence="7">
    <location>
        <begin position="69"/>
        <end position="134"/>
    </location>
</feature>
<dbReference type="STRING" id="29139.ENSVURP00010015252"/>
<feature type="compositionally biased region" description="Low complexity" evidence="6">
    <location>
        <begin position="1"/>
        <end position="17"/>
    </location>
</feature>
<dbReference type="PANTHER" id="PTHR12081">
    <property type="entry name" value="TRANSCRIPTION FACTOR E2F"/>
    <property type="match status" value="1"/>
</dbReference>
<dbReference type="AlphaFoldDB" id="A0A4X2L231"/>
<keyword evidence="9" id="KW-1185">Reference proteome</keyword>
<dbReference type="CDD" id="cd14660">
    <property type="entry name" value="E2F_DD"/>
    <property type="match status" value="1"/>
</dbReference>
<dbReference type="GO" id="GO:0000978">
    <property type="term" value="F:RNA polymerase II cis-regulatory region sequence-specific DNA binding"/>
    <property type="evidence" value="ECO:0007669"/>
    <property type="project" value="InterPro"/>
</dbReference>
<reference evidence="9" key="1">
    <citation type="submission" date="2018-12" db="EMBL/GenBank/DDBJ databases">
        <authorList>
            <person name="Yazar S."/>
        </authorList>
    </citation>
    <scope>NUCLEOTIDE SEQUENCE [LARGE SCALE GENOMIC DNA]</scope>
</reference>
<comment type="subcellular location">
    <subcellularLocation>
        <location evidence="5">Nucleus</location>
    </subcellularLocation>
</comment>
<dbReference type="SUPFAM" id="SSF144074">
    <property type="entry name" value="E2F-DP heterodimerization region"/>
    <property type="match status" value="1"/>
</dbReference>
<organism evidence="8 9">
    <name type="scientific">Vombatus ursinus</name>
    <name type="common">Common wombat</name>
    <dbReference type="NCBI Taxonomy" id="29139"/>
    <lineage>
        <taxon>Eukaryota</taxon>
        <taxon>Metazoa</taxon>
        <taxon>Chordata</taxon>
        <taxon>Craniata</taxon>
        <taxon>Vertebrata</taxon>
        <taxon>Euteleostomi</taxon>
        <taxon>Mammalia</taxon>
        <taxon>Metatheria</taxon>
        <taxon>Diprotodontia</taxon>
        <taxon>Vombatidae</taxon>
        <taxon>Vombatus</taxon>
    </lineage>
</organism>
<evidence type="ECO:0000259" key="7">
    <source>
        <dbReference type="SMART" id="SM01372"/>
    </source>
</evidence>
<proteinExistence type="inferred from homology"/>
<dbReference type="PANTHER" id="PTHR12081:SF19">
    <property type="entry name" value="TRANSCRIPTION FACTOR E2F6"/>
    <property type="match status" value="1"/>
</dbReference>
<dbReference type="OrthoDB" id="1743261at2759"/>
<evidence type="ECO:0000256" key="4">
    <source>
        <dbReference type="ARBA" id="ARBA00023163"/>
    </source>
</evidence>
<reference evidence="8" key="2">
    <citation type="submission" date="2025-08" db="UniProtKB">
        <authorList>
            <consortium name="Ensembl"/>
        </authorList>
    </citation>
    <scope>IDENTIFICATION</scope>
</reference>
<keyword evidence="4 5" id="KW-0804">Transcription</keyword>
<dbReference type="GO" id="GO:0071339">
    <property type="term" value="C:MLL1 complex"/>
    <property type="evidence" value="ECO:0007669"/>
    <property type="project" value="Ensembl"/>
</dbReference>
<protein>
    <submittedName>
        <fullName evidence="8">E2F transcription factor 6</fullName>
    </submittedName>
</protein>
<feature type="compositionally biased region" description="Basic and acidic residues" evidence="6">
    <location>
        <begin position="282"/>
        <end position="293"/>
    </location>
</feature>
<dbReference type="InterPro" id="IPR003316">
    <property type="entry name" value="E2F_WHTH_DNA-bd_dom"/>
</dbReference>
<dbReference type="FunFam" id="1.10.10.10:FF:000008">
    <property type="entry name" value="E2F transcription factor 1"/>
    <property type="match status" value="1"/>
</dbReference>
<dbReference type="OMA" id="XPSKIRI"/>
<dbReference type="Gene3D" id="6.10.250.540">
    <property type="match status" value="1"/>
</dbReference>
<dbReference type="Gene3D" id="1.10.10.10">
    <property type="entry name" value="Winged helix-like DNA-binding domain superfamily/Winged helix DNA-binding domain"/>
    <property type="match status" value="1"/>
</dbReference>
<evidence type="ECO:0000256" key="2">
    <source>
        <dbReference type="ARBA" id="ARBA00023015"/>
    </source>
</evidence>
<accession>A0A4X2L231</accession>
<dbReference type="GeneTree" id="ENSGT00940000155734"/>
<dbReference type="GO" id="GO:0090575">
    <property type="term" value="C:RNA polymerase II transcription regulator complex"/>
    <property type="evidence" value="ECO:0007669"/>
    <property type="project" value="Ensembl"/>
</dbReference>
<dbReference type="SUPFAM" id="SSF46785">
    <property type="entry name" value="Winged helix' DNA-binding domain"/>
    <property type="match status" value="1"/>
</dbReference>
<dbReference type="SMART" id="SM01372">
    <property type="entry name" value="E2F_TDP"/>
    <property type="match status" value="1"/>
</dbReference>
<dbReference type="Pfam" id="PF02319">
    <property type="entry name" value="WHD_E2F_TDP"/>
    <property type="match status" value="1"/>
</dbReference>
<dbReference type="InterPro" id="IPR036388">
    <property type="entry name" value="WH-like_DNA-bd_sf"/>
</dbReference>
<reference evidence="8" key="3">
    <citation type="submission" date="2025-09" db="UniProtKB">
        <authorList>
            <consortium name="Ensembl"/>
        </authorList>
    </citation>
    <scope>IDENTIFICATION</scope>
</reference>
<keyword evidence="5" id="KW-0539">Nucleus</keyword>
<keyword evidence="3 5" id="KW-0238">DNA-binding</keyword>
<dbReference type="GO" id="GO:0046983">
    <property type="term" value="F:protein dimerization activity"/>
    <property type="evidence" value="ECO:0007669"/>
    <property type="project" value="InterPro"/>
</dbReference>
<dbReference type="Pfam" id="PF16421">
    <property type="entry name" value="E2F_CC-MB"/>
    <property type="match status" value="1"/>
</dbReference>
<dbReference type="InterPro" id="IPR015633">
    <property type="entry name" value="E2F"/>
</dbReference>
<dbReference type="InterPro" id="IPR032198">
    <property type="entry name" value="E2F_CC-MB"/>
</dbReference>
<evidence type="ECO:0000256" key="3">
    <source>
        <dbReference type="ARBA" id="ARBA00023125"/>
    </source>
</evidence>
<feature type="compositionally biased region" description="Basic and acidic residues" evidence="6">
    <location>
        <begin position="18"/>
        <end position="27"/>
    </location>
</feature>
<dbReference type="InterPro" id="IPR036390">
    <property type="entry name" value="WH_DNA-bd_sf"/>
</dbReference>
<name>A0A4X2L231_VOMUR</name>
<sequence>MSGVPEAAAGDPDAAADAEARQRKLESMSRMPRLPVHMENLLPSKIKINLEENVQYMAMRKALRVAKPRYDVSLVYLTRKFMELIKSAPGGVLDLNEVATTLGVRKRRVYDITNVLDGIDLIQKRSKNHIQWIGSDLGGIGTKVPQQKKIRDELTDLTAMEKALDELIKDCAQQLFELTDDKENERLAYVTYQDIHSIQAFHEQIVIAVKAPEETKLEVPTPKEDCITVHIKSTKGPIDVYLCEVEQDNISNKMFEEMSTTLSESKSTVHPDQEGNLQQSESDEKIHLNCLEH</sequence>
<comment type="similarity">
    <text evidence="1 5">Belongs to the E2F/DP family.</text>
</comment>
<dbReference type="InterPro" id="IPR037241">
    <property type="entry name" value="E2F-DP_heterodim"/>
</dbReference>
<evidence type="ECO:0000313" key="9">
    <source>
        <dbReference type="Proteomes" id="UP000314987"/>
    </source>
</evidence>